<dbReference type="NCBIfam" id="TIGR01166">
    <property type="entry name" value="cbiO"/>
    <property type="match status" value="1"/>
</dbReference>
<keyword evidence="5 10" id="KW-0547">Nucleotide-binding</keyword>
<evidence type="ECO:0000256" key="3">
    <source>
        <dbReference type="ARBA" id="ARBA00022448"/>
    </source>
</evidence>
<comment type="subcellular location">
    <subcellularLocation>
        <location evidence="1 10">Cell membrane</location>
        <topology evidence="1 10">Peripheral membrane protein</topology>
    </subcellularLocation>
</comment>
<dbReference type="Gene3D" id="3.40.50.300">
    <property type="entry name" value="P-loop containing nucleotide triphosphate hydrolases"/>
    <property type="match status" value="1"/>
</dbReference>
<dbReference type="PROSITE" id="PS50893">
    <property type="entry name" value="ABC_TRANSPORTER_2"/>
    <property type="match status" value="1"/>
</dbReference>
<evidence type="ECO:0000256" key="10">
    <source>
        <dbReference type="RuleBase" id="RU364103"/>
    </source>
</evidence>
<dbReference type="Proteomes" id="UP000298460">
    <property type="component" value="Unassembled WGS sequence"/>
</dbReference>
<dbReference type="InterPro" id="IPR015856">
    <property type="entry name" value="ABC_transpr_CbiO/EcfA_su"/>
</dbReference>
<dbReference type="SMART" id="SM00382">
    <property type="entry name" value="AAA"/>
    <property type="match status" value="1"/>
</dbReference>
<dbReference type="PANTHER" id="PTHR43553:SF24">
    <property type="entry name" value="ENERGY-COUPLING FACTOR TRANSPORTER ATP-BINDING PROTEIN ECFA1"/>
    <property type="match status" value="1"/>
</dbReference>
<keyword evidence="3 10" id="KW-0813">Transport</keyword>
<dbReference type="GO" id="GO:0006824">
    <property type="term" value="P:cobalt ion transport"/>
    <property type="evidence" value="ECO:0007669"/>
    <property type="project" value="InterPro"/>
</dbReference>
<dbReference type="SUPFAM" id="SSF52540">
    <property type="entry name" value="P-loop containing nucleoside triphosphate hydrolases"/>
    <property type="match status" value="1"/>
</dbReference>
<dbReference type="Pfam" id="PF00005">
    <property type="entry name" value="ABC_tran"/>
    <property type="match status" value="1"/>
</dbReference>
<comment type="function">
    <text evidence="9">Probably part of an ABC transporter complex. Responsible for energy coupling to the transport system.</text>
</comment>
<evidence type="ECO:0000256" key="9">
    <source>
        <dbReference type="ARBA" id="ARBA00025157"/>
    </source>
</evidence>
<dbReference type="PANTHER" id="PTHR43553">
    <property type="entry name" value="HEAVY METAL TRANSPORTER"/>
    <property type="match status" value="1"/>
</dbReference>
<dbReference type="OrthoDB" id="9784332at2"/>
<dbReference type="GO" id="GO:0042626">
    <property type="term" value="F:ATPase-coupled transmembrane transporter activity"/>
    <property type="evidence" value="ECO:0007669"/>
    <property type="project" value="TreeGrafter"/>
</dbReference>
<dbReference type="FunFam" id="3.40.50.300:FF:000224">
    <property type="entry name" value="Energy-coupling factor transporter ATP-binding protein EcfA"/>
    <property type="match status" value="1"/>
</dbReference>
<keyword evidence="7" id="KW-1278">Translocase</keyword>
<dbReference type="GO" id="GO:0043190">
    <property type="term" value="C:ATP-binding cassette (ABC) transporter complex"/>
    <property type="evidence" value="ECO:0007669"/>
    <property type="project" value="TreeGrafter"/>
</dbReference>
<comment type="caution">
    <text evidence="12">The sequence shown here is derived from an EMBL/GenBank/DDBJ whole genome shotgun (WGS) entry which is preliminary data.</text>
</comment>
<evidence type="ECO:0000259" key="11">
    <source>
        <dbReference type="PROSITE" id="PS50893"/>
    </source>
</evidence>
<dbReference type="InterPro" id="IPR003593">
    <property type="entry name" value="AAA+_ATPase"/>
</dbReference>
<gene>
    <name evidence="12" type="ORF">E4K67_10605</name>
</gene>
<protein>
    <recommendedName>
        <fullName evidence="10">ABC transporter ATP-binding protein</fullName>
    </recommendedName>
</protein>
<dbReference type="InterPro" id="IPR003439">
    <property type="entry name" value="ABC_transporter-like_ATP-bd"/>
</dbReference>
<dbReference type="InterPro" id="IPR050095">
    <property type="entry name" value="ECF_ABC_transporter_ATP-bd"/>
</dbReference>
<feature type="domain" description="ABC transporter" evidence="11">
    <location>
        <begin position="6"/>
        <end position="241"/>
    </location>
</feature>
<evidence type="ECO:0000256" key="8">
    <source>
        <dbReference type="ARBA" id="ARBA00023136"/>
    </source>
</evidence>
<reference evidence="12 13" key="1">
    <citation type="submission" date="2019-03" db="EMBL/GenBank/DDBJ databases">
        <title>Draft Genome Sequence of Desulfosporosinus fructosivorans Strain 63.6F, Isolated from Marine Sediment in the Baltic Sea.</title>
        <authorList>
            <person name="Hausmann B."/>
            <person name="Vandieken V."/>
            <person name="Pjevac P."/>
            <person name="Schreck K."/>
            <person name="Herbold C.W."/>
            <person name="Loy A."/>
        </authorList>
    </citation>
    <scope>NUCLEOTIDE SEQUENCE [LARGE SCALE GENOMIC DNA]</scope>
    <source>
        <strain evidence="12 13">63.6F</strain>
    </source>
</reference>
<evidence type="ECO:0000256" key="6">
    <source>
        <dbReference type="ARBA" id="ARBA00022840"/>
    </source>
</evidence>
<evidence type="ECO:0000313" key="13">
    <source>
        <dbReference type="Proteomes" id="UP000298460"/>
    </source>
</evidence>
<dbReference type="GO" id="GO:0005524">
    <property type="term" value="F:ATP binding"/>
    <property type="evidence" value="ECO:0007669"/>
    <property type="project" value="UniProtKB-UniRule"/>
</dbReference>
<sequence length="289" mass="31788">MPEIILEAAALDYSYPDGTNALHNINLQVKKGEKLTILGSNGAGKSTLFMQFNGLYHPSSGCIKYQGQAISYKTKALIELRKKVGIVFQDPDSQLFSSSVYQDVSFGPLNLGLSEQVVEARVKQALIDTETTDLEDKPTHLLSYGQKKRVSIAGVLAMEPEVIIFDEPTAGLDPRHAREFMHLVKNLSSEGKTIIISTHDVDLAYSWSDRLAIMSSGEIIAHGKPGELFLQPDLIERADLALPWLIEVHCGLVAKGWLPPSTPLPKSKEDLLMIIPHSPEHLTNCPIIP</sequence>
<dbReference type="EMBL" id="SPQQ01000003">
    <property type="protein sequence ID" value="TGE38392.1"/>
    <property type="molecule type" value="Genomic_DNA"/>
</dbReference>
<evidence type="ECO:0000256" key="5">
    <source>
        <dbReference type="ARBA" id="ARBA00022741"/>
    </source>
</evidence>
<proteinExistence type="inferred from homology"/>
<dbReference type="InterPro" id="IPR005876">
    <property type="entry name" value="Co_trans_ATP-bd"/>
</dbReference>
<dbReference type="CDD" id="cd03225">
    <property type="entry name" value="ABC_cobalt_CbiO_domain1"/>
    <property type="match status" value="1"/>
</dbReference>
<name>A0A4Z0R5S8_9FIRM</name>
<evidence type="ECO:0000256" key="7">
    <source>
        <dbReference type="ARBA" id="ARBA00022967"/>
    </source>
</evidence>
<keyword evidence="6 10" id="KW-0067">ATP-binding</keyword>
<keyword evidence="8 10" id="KW-0472">Membrane</keyword>
<keyword evidence="13" id="KW-1185">Reference proteome</keyword>
<evidence type="ECO:0000256" key="1">
    <source>
        <dbReference type="ARBA" id="ARBA00004202"/>
    </source>
</evidence>
<keyword evidence="4 10" id="KW-1003">Cell membrane</keyword>
<evidence type="ECO:0000256" key="4">
    <source>
        <dbReference type="ARBA" id="ARBA00022475"/>
    </source>
</evidence>
<dbReference type="GO" id="GO:0016887">
    <property type="term" value="F:ATP hydrolysis activity"/>
    <property type="evidence" value="ECO:0007669"/>
    <property type="project" value="InterPro"/>
</dbReference>
<dbReference type="InterPro" id="IPR027417">
    <property type="entry name" value="P-loop_NTPase"/>
</dbReference>
<comment type="function">
    <text evidence="10">Part of an ABC transporter complex. Responsible for energy coupling to the transport system.</text>
</comment>
<dbReference type="RefSeq" id="WP_135546396.1">
    <property type="nucleotide sequence ID" value="NZ_SPQQ01000003.1"/>
</dbReference>
<comment type="similarity">
    <text evidence="2 10">Belongs to the ABC transporter superfamily.</text>
</comment>
<dbReference type="InterPro" id="IPR017871">
    <property type="entry name" value="ABC_transporter-like_CS"/>
</dbReference>
<organism evidence="12 13">
    <name type="scientific">Desulfosporosinus fructosivorans</name>
    <dbReference type="NCBI Taxonomy" id="2018669"/>
    <lineage>
        <taxon>Bacteria</taxon>
        <taxon>Bacillati</taxon>
        <taxon>Bacillota</taxon>
        <taxon>Clostridia</taxon>
        <taxon>Eubacteriales</taxon>
        <taxon>Desulfitobacteriaceae</taxon>
        <taxon>Desulfosporosinus</taxon>
    </lineage>
</organism>
<dbReference type="AlphaFoldDB" id="A0A4Z0R5S8"/>
<evidence type="ECO:0000313" key="12">
    <source>
        <dbReference type="EMBL" id="TGE38392.1"/>
    </source>
</evidence>
<accession>A0A4Z0R5S8</accession>
<dbReference type="PROSITE" id="PS00211">
    <property type="entry name" value="ABC_TRANSPORTER_1"/>
    <property type="match status" value="1"/>
</dbReference>
<evidence type="ECO:0000256" key="2">
    <source>
        <dbReference type="ARBA" id="ARBA00005417"/>
    </source>
</evidence>